<sequence length="90" mass="10423">MYKIFHEKDPDKTTKANFTLEEWVENTMSKLRYQGNSTLETQGKYRCFVSRMYLVVTRIKAPHSAMMVVDRGASIRTPLMTSSSYMAFVA</sequence>
<keyword evidence="2" id="KW-1185">Reference proteome</keyword>
<reference evidence="1 2" key="1">
    <citation type="submission" date="2019-05" db="EMBL/GenBank/DDBJ databases">
        <title>Another draft genome of Portunus trituberculatus and its Hox gene families provides insights of decapod evolution.</title>
        <authorList>
            <person name="Jeong J.-H."/>
            <person name="Song I."/>
            <person name="Kim S."/>
            <person name="Choi T."/>
            <person name="Kim D."/>
            <person name="Ryu S."/>
            <person name="Kim W."/>
        </authorList>
    </citation>
    <scope>NUCLEOTIDE SEQUENCE [LARGE SCALE GENOMIC DNA]</scope>
    <source>
        <tissue evidence="1">Muscle</tissue>
    </source>
</reference>
<dbReference type="EMBL" id="VSRR010009280">
    <property type="protein sequence ID" value="MPC50111.1"/>
    <property type="molecule type" value="Genomic_DNA"/>
</dbReference>
<dbReference type="AlphaFoldDB" id="A0A5B7FRK8"/>
<proteinExistence type="predicted"/>
<evidence type="ECO:0000313" key="2">
    <source>
        <dbReference type="Proteomes" id="UP000324222"/>
    </source>
</evidence>
<dbReference type="Proteomes" id="UP000324222">
    <property type="component" value="Unassembled WGS sequence"/>
</dbReference>
<evidence type="ECO:0000313" key="1">
    <source>
        <dbReference type="EMBL" id="MPC50111.1"/>
    </source>
</evidence>
<gene>
    <name evidence="1" type="ORF">E2C01_043933</name>
</gene>
<comment type="caution">
    <text evidence="1">The sequence shown here is derived from an EMBL/GenBank/DDBJ whole genome shotgun (WGS) entry which is preliminary data.</text>
</comment>
<accession>A0A5B7FRK8</accession>
<name>A0A5B7FRK8_PORTR</name>
<organism evidence="1 2">
    <name type="scientific">Portunus trituberculatus</name>
    <name type="common">Swimming crab</name>
    <name type="synonym">Neptunus trituberculatus</name>
    <dbReference type="NCBI Taxonomy" id="210409"/>
    <lineage>
        <taxon>Eukaryota</taxon>
        <taxon>Metazoa</taxon>
        <taxon>Ecdysozoa</taxon>
        <taxon>Arthropoda</taxon>
        <taxon>Crustacea</taxon>
        <taxon>Multicrustacea</taxon>
        <taxon>Malacostraca</taxon>
        <taxon>Eumalacostraca</taxon>
        <taxon>Eucarida</taxon>
        <taxon>Decapoda</taxon>
        <taxon>Pleocyemata</taxon>
        <taxon>Brachyura</taxon>
        <taxon>Eubrachyura</taxon>
        <taxon>Portunoidea</taxon>
        <taxon>Portunidae</taxon>
        <taxon>Portuninae</taxon>
        <taxon>Portunus</taxon>
    </lineage>
</organism>
<protein>
    <submittedName>
        <fullName evidence="1">Uncharacterized protein</fullName>
    </submittedName>
</protein>